<keyword evidence="1" id="KW-0547">Nucleotide-binding</keyword>
<gene>
    <name evidence="3" type="ORF">BXZ70DRAFT_874286</name>
</gene>
<dbReference type="GO" id="GO:0016787">
    <property type="term" value="F:hydrolase activity"/>
    <property type="evidence" value="ECO:0007669"/>
    <property type="project" value="UniProtKB-KW"/>
</dbReference>
<dbReference type="Proteomes" id="UP000813824">
    <property type="component" value="Unassembled WGS sequence"/>
</dbReference>
<dbReference type="EMBL" id="JAEVFJ010000008">
    <property type="protein sequence ID" value="KAH8103155.1"/>
    <property type="molecule type" value="Genomic_DNA"/>
</dbReference>
<dbReference type="PANTHER" id="PTHR47642">
    <property type="entry name" value="ATP-DEPENDENT DNA HELICASE"/>
    <property type="match status" value="1"/>
</dbReference>
<feature type="non-terminal residue" evidence="3">
    <location>
        <position position="333"/>
    </location>
</feature>
<dbReference type="EC" id="5.6.2.3" evidence="1"/>
<comment type="cofactor">
    <cofactor evidence="1">
        <name>Mg(2+)</name>
        <dbReference type="ChEBI" id="CHEBI:18420"/>
    </cofactor>
</comment>
<keyword evidence="1" id="KW-0378">Hydrolase</keyword>
<dbReference type="GO" id="GO:0000723">
    <property type="term" value="P:telomere maintenance"/>
    <property type="evidence" value="ECO:0007669"/>
    <property type="project" value="InterPro"/>
</dbReference>
<dbReference type="OrthoDB" id="3247165at2759"/>
<evidence type="ECO:0000313" key="4">
    <source>
        <dbReference type="Proteomes" id="UP000813824"/>
    </source>
</evidence>
<dbReference type="GO" id="GO:0006281">
    <property type="term" value="P:DNA repair"/>
    <property type="evidence" value="ECO:0007669"/>
    <property type="project" value="UniProtKB-KW"/>
</dbReference>
<reference evidence="3" key="1">
    <citation type="journal article" date="2021" name="New Phytol.">
        <title>Evolutionary innovations through gain and loss of genes in the ectomycorrhizal Boletales.</title>
        <authorList>
            <person name="Wu G."/>
            <person name="Miyauchi S."/>
            <person name="Morin E."/>
            <person name="Kuo A."/>
            <person name="Drula E."/>
            <person name="Varga T."/>
            <person name="Kohler A."/>
            <person name="Feng B."/>
            <person name="Cao Y."/>
            <person name="Lipzen A."/>
            <person name="Daum C."/>
            <person name="Hundley H."/>
            <person name="Pangilinan J."/>
            <person name="Johnson J."/>
            <person name="Barry K."/>
            <person name="LaButti K."/>
            <person name="Ng V."/>
            <person name="Ahrendt S."/>
            <person name="Min B."/>
            <person name="Choi I.G."/>
            <person name="Park H."/>
            <person name="Plett J.M."/>
            <person name="Magnuson J."/>
            <person name="Spatafora J.W."/>
            <person name="Nagy L.G."/>
            <person name="Henrissat B."/>
            <person name="Grigoriev I.V."/>
            <person name="Yang Z.L."/>
            <person name="Xu J."/>
            <person name="Martin F.M."/>
        </authorList>
    </citation>
    <scope>NUCLEOTIDE SEQUENCE</scope>
    <source>
        <strain evidence="3">KKN 215</strain>
    </source>
</reference>
<proteinExistence type="inferred from homology"/>
<comment type="similarity">
    <text evidence="1">Belongs to the helicase family.</text>
</comment>
<feature type="domain" description="DNA helicase Pif1-like DEAD-box helicase" evidence="2">
    <location>
        <begin position="8"/>
        <end position="87"/>
    </location>
</feature>
<protein>
    <recommendedName>
        <fullName evidence="1">ATP-dependent DNA helicase</fullName>
        <ecNumber evidence="1">5.6.2.3</ecNumber>
    </recommendedName>
</protein>
<keyword evidence="1" id="KW-0347">Helicase</keyword>
<dbReference type="GO" id="GO:0005524">
    <property type="term" value="F:ATP binding"/>
    <property type="evidence" value="ECO:0007669"/>
    <property type="project" value="UniProtKB-KW"/>
</dbReference>
<comment type="catalytic activity">
    <reaction evidence="1">
        <text>ATP + H2O = ADP + phosphate + H(+)</text>
        <dbReference type="Rhea" id="RHEA:13065"/>
        <dbReference type="ChEBI" id="CHEBI:15377"/>
        <dbReference type="ChEBI" id="CHEBI:15378"/>
        <dbReference type="ChEBI" id="CHEBI:30616"/>
        <dbReference type="ChEBI" id="CHEBI:43474"/>
        <dbReference type="ChEBI" id="CHEBI:456216"/>
        <dbReference type="EC" id="5.6.2.3"/>
    </reaction>
</comment>
<dbReference type="InterPro" id="IPR051055">
    <property type="entry name" value="PIF1_helicase"/>
</dbReference>
<sequence>MCIVMDEFERPFGGKNIILAGDFAQLPPASHAPSLYSHRVTTTLHKTNSVNQQEATMGKFIWHMFTTVVILRQNMRQRLQSKMDAKFRTLLENLRYKSCTPEDCALLDSRITGATSDGSSIADPEFRNVSIIVSFNWQRDAINELKVKSFARDTNQELHTFYSIDSYPSSKRSNEDQLSRKLRKNLSNPVRANNNMDYRMQQVLWELAPENTRNLPSKLQICIGMPVMVRYKIATECGVTNGAEGIVVGWKSIPLYEDKSALETLFVKLTSLPTTIQIEGLPDNVVPIPAEKYTIQCKMPNEQSKTISRQQVYVIPNFAMTDFSSQGRTRPFN</sequence>
<dbReference type="SUPFAM" id="SSF52540">
    <property type="entry name" value="P-loop containing nucleoside triphosphate hydrolases"/>
    <property type="match status" value="1"/>
</dbReference>
<keyword evidence="1" id="KW-0234">DNA repair</keyword>
<dbReference type="InterPro" id="IPR027417">
    <property type="entry name" value="P-loop_NTPase"/>
</dbReference>
<evidence type="ECO:0000259" key="2">
    <source>
        <dbReference type="Pfam" id="PF05970"/>
    </source>
</evidence>
<organism evidence="3 4">
    <name type="scientific">Cristinia sonorae</name>
    <dbReference type="NCBI Taxonomy" id="1940300"/>
    <lineage>
        <taxon>Eukaryota</taxon>
        <taxon>Fungi</taxon>
        <taxon>Dikarya</taxon>
        <taxon>Basidiomycota</taxon>
        <taxon>Agaricomycotina</taxon>
        <taxon>Agaricomycetes</taxon>
        <taxon>Agaricomycetidae</taxon>
        <taxon>Agaricales</taxon>
        <taxon>Pleurotineae</taxon>
        <taxon>Stephanosporaceae</taxon>
        <taxon>Cristinia</taxon>
    </lineage>
</organism>
<dbReference type="Pfam" id="PF05970">
    <property type="entry name" value="PIF1"/>
    <property type="match status" value="1"/>
</dbReference>
<evidence type="ECO:0000313" key="3">
    <source>
        <dbReference type="EMBL" id="KAH8103155.1"/>
    </source>
</evidence>
<accession>A0A8K0USD4</accession>
<name>A0A8K0USD4_9AGAR</name>
<keyword evidence="4" id="KW-1185">Reference proteome</keyword>
<keyword evidence="1" id="KW-0067">ATP-binding</keyword>
<keyword evidence="1" id="KW-0227">DNA damage</keyword>
<dbReference type="InterPro" id="IPR010285">
    <property type="entry name" value="DNA_helicase_pif1-like_DEAD"/>
</dbReference>
<dbReference type="AlphaFoldDB" id="A0A8K0USD4"/>
<keyword evidence="1" id="KW-0233">DNA recombination</keyword>
<dbReference type="GO" id="GO:0043139">
    <property type="term" value="F:5'-3' DNA helicase activity"/>
    <property type="evidence" value="ECO:0007669"/>
    <property type="project" value="UniProtKB-EC"/>
</dbReference>
<dbReference type="GO" id="GO:0006310">
    <property type="term" value="P:DNA recombination"/>
    <property type="evidence" value="ECO:0007669"/>
    <property type="project" value="UniProtKB-KW"/>
</dbReference>
<evidence type="ECO:0000256" key="1">
    <source>
        <dbReference type="RuleBase" id="RU363044"/>
    </source>
</evidence>
<comment type="caution">
    <text evidence="3">The sequence shown here is derived from an EMBL/GenBank/DDBJ whole genome shotgun (WGS) entry which is preliminary data.</text>
</comment>